<dbReference type="Proteomes" id="UP000095280">
    <property type="component" value="Unplaced"/>
</dbReference>
<dbReference type="AlphaFoldDB" id="A0A1I8H876"/>
<accession>A0A1I8H876</accession>
<dbReference type="SMART" id="SM00129">
    <property type="entry name" value="KISc"/>
    <property type="match status" value="1"/>
</dbReference>
<keyword evidence="2" id="KW-0067">ATP-binding</keyword>
<keyword evidence="1" id="KW-0547">Nucleotide-binding</keyword>
<evidence type="ECO:0000256" key="1">
    <source>
        <dbReference type="ARBA" id="ARBA00022741"/>
    </source>
</evidence>
<sequence length="198" mass="22819">MNYITQDSFESNVRVAVRIRPISKKEEDSSAKEIITVVGNSLHIRNVKIEGDAEIGDSRERLKTFTFDYVYPQSGDTDSELVGSQEQIFQDLGTDLLRMLSTATTAAWPVLTPERRSQREQGDHQVHASFLEIYNERVRDLLGRRQANERYTLKATISEECPREISSKIHLVDLAGRWVWKLMRGFSRHQTLGTDTRY</sequence>
<dbReference type="GO" id="GO:0005524">
    <property type="term" value="F:ATP binding"/>
    <property type="evidence" value="ECO:0007669"/>
    <property type="project" value="UniProtKB-KW"/>
</dbReference>
<dbReference type="Gene3D" id="3.40.850.10">
    <property type="entry name" value="Kinesin motor domain"/>
    <property type="match status" value="2"/>
</dbReference>
<evidence type="ECO:0000256" key="3">
    <source>
        <dbReference type="PROSITE-ProRule" id="PRU00283"/>
    </source>
</evidence>
<proteinExistence type="inferred from homology"/>
<evidence type="ECO:0000256" key="2">
    <source>
        <dbReference type="ARBA" id="ARBA00022840"/>
    </source>
</evidence>
<comment type="caution">
    <text evidence="3">Lacks conserved residue(s) required for the propagation of feature annotation.</text>
</comment>
<dbReference type="GO" id="GO:0008017">
    <property type="term" value="F:microtubule binding"/>
    <property type="evidence" value="ECO:0007669"/>
    <property type="project" value="InterPro"/>
</dbReference>
<name>A0A1I8H876_9PLAT</name>
<dbReference type="InterPro" id="IPR036961">
    <property type="entry name" value="Kinesin_motor_dom_sf"/>
</dbReference>
<feature type="domain" description="Kinesin motor" evidence="4">
    <location>
        <begin position="1"/>
        <end position="198"/>
    </location>
</feature>
<evidence type="ECO:0000259" key="4">
    <source>
        <dbReference type="PROSITE" id="PS50067"/>
    </source>
</evidence>
<dbReference type="PANTHER" id="PTHR47117">
    <property type="entry name" value="STAR-RELATED LIPID TRANSFER PROTEIN 9"/>
    <property type="match status" value="1"/>
</dbReference>
<evidence type="ECO:0000313" key="5">
    <source>
        <dbReference type="Proteomes" id="UP000095280"/>
    </source>
</evidence>
<dbReference type="PANTHER" id="PTHR47117:SF6">
    <property type="entry name" value="KINESIN-LIKE PROTEIN KIF16B"/>
    <property type="match status" value="1"/>
</dbReference>
<dbReference type="PROSITE" id="PS50067">
    <property type="entry name" value="KINESIN_MOTOR_2"/>
    <property type="match status" value="1"/>
</dbReference>
<organism evidence="5 6">
    <name type="scientific">Macrostomum lignano</name>
    <dbReference type="NCBI Taxonomy" id="282301"/>
    <lineage>
        <taxon>Eukaryota</taxon>
        <taxon>Metazoa</taxon>
        <taxon>Spiralia</taxon>
        <taxon>Lophotrochozoa</taxon>
        <taxon>Platyhelminthes</taxon>
        <taxon>Rhabditophora</taxon>
        <taxon>Macrostomorpha</taxon>
        <taxon>Macrostomida</taxon>
        <taxon>Macrostomidae</taxon>
        <taxon>Macrostomum</taxon>
    </lineage>
</organism>
<keyword evidence="5" id="KW-1185">Reference proteome</keyword>
<reference evidence="6" key="1">
    <citation type="submission" date="2016-11" db="UniProtKB">
        <authorList>
            <consortium name="WormBaseParasite"/>
        </authorList>
    </citation>
    <scope>IDENTIFICATION</scope>
</reference>
<protein>
    <submittedName>
        <fullName evidence="6">Kinesin motor domain-containing protein</fullName>
    </submittedName>
</protein>
<dbReference type="InterPro" id="IPR027417">
    <property type="entry name" value="P-loop_NTPase"/>
</dbReference>
<dbReference type="InterPro" id="IPR001752">
    <property type="entry name" value="Kinesin_motor_dom"/>
</dbReference>
<dbReference type="SUPFAM" id="SSF52540">
    <property type="entry name" value="P-loop containing nucleoside triphosphate hydrolases"/>
    <property type="match status" value="1"/>
</dbReference>
<dbReference type="GO" id="GO:0007018">
    <property type="term" value="P:microtubule-based movement"/>
    <property type="evidence" value="ECO:0007669"/>
    <property type="project" value="InterPro"/>
</dbReference>
<evidence type="ECO:0000313" key="6">
    <source>
        <dbReference type="WBParaSite" id="maker-uti_cns_0004905-snap-gene-0.6-mRNA-1"/>
    </source>
</evidence>
<comment type="similarity">
    <text evidence="3">Belongs to the TRAFAC class myosin-kinesin ATPase superfamily. Kinesin family.</text>
</comment>
<dbReference type="WBParaSite" id="maker-uti_cns_0004905-snap-gene-0.6-mRNA-1">
    <property type="protein sequence ID" value="maker-uti_cns_0004905-snap-gene-0.6-mRNA-1"/>
    <property type="gene ID" value="maker-uti_cns_0004905-snap-gene-0.6"/>
</dbReference>
<dbReference type="GO" id="GO:0003777">
    <property type="term" value="F:microtubule motor activity"/>
    <property type="evidence" value="ECO:0007669"/>
    <property type="project" value="InterPro"/>
</dbReference>